<evidence type="ECO:0000256" key="3">
    <source>
        <dbReference type="ARBA" id="ARBA00022448"/>
    </source>
</evidence>
<dbReference type="Gene3D" id="3.30.1520.10">
    <property type="entry name" value="Phox-like domain"/>
    <property type="match status" value="1"/>
</dbReference>
<dbReference type="InterPro" id="IPR036871">
    <property type="entry name" value="PX_dom_sf"/>
</dbReference>
<dbReference type="PANTHER" id="PTHR46979">
    <property type="entry name" value="SORTING NEXIN-41"/>
    <property type="match status" value="1"/>
</dbReference>
<keyword evidence="7" id="KW-0472">Membrane</keyword>
<feature type="compositionally biased region" description="Low complexity" evidence="8">
    <location>
        <begin position="69"/>
        <end position="80"/>
    </location>
</feature>
<name>A0A1E3QUA8_9ASCO</name>
<evidence type="ECO:0000256" key="1">
    <source>
        <dbReference type="ARBA" id="ARBA00004481"/>
    </source>
</evidence>
<dbReference type="OrthoDB" id="289314at2759"/>
<dbReference type="Pfam" id="PF00787">
    <property type="entry name" value="PX"/>
    <property type="match status" value="1"/>
</dbReference>
<dbReference type="AlphaFoldDB" id="A0A1E3QUA8"/>
<gene>
    <name evidence="10" type="ORF">BABINDRAFT_160644</name>
</gene>
<dbReference type="CDD" id="cd06867">
    <property type="entry name" value="PX_SNX41_42"/>
    <property type="match status" value="1"/>
</dbReference>
<dbReference type="EMBL" id="KV454428">
    <property type="protein sequence ID" value="ODQ81273.1"/>
    <property type="molecule type" value="Genomic_DNA"/>
</dbReference>
<dbReference type="PANTHER" id="PTHR46979:SF2">
    <property type="entry name" value="SORTING NEXIN-41"/>
    <property type="match status" value="1"/>
</dbReference>
<evidence type="ECO:0000256" key="8">
    <source>
        <dbReference type="SAM" id="MobiDB-lite"/>
    </source>
</evidence>
<evidence type="ECO:0000256" key="5">
    <source>
        <dbReference type="ARBA" id="ARBA00022927"/>
    </source>
</evidence>
<sequence length="644" mass="72807">MEVLENPFVRSTSPYDRPATPEDSALPPVSHPPPDLYTSFFADEYDNNPQSGYSIQEDTTEGFMEESTGEPVGGSSEVGSDYSDEASMLVSHDQQSSHAVNAAGIKPQQTELVENSMFISQNLDISDGLRSLIGQDSVPVQIAHTGRFSAYSQASNPHAPRQSLVSNVIYYTIDLNYGQFVVQRRYSEFSSLRDALCRLYPTRYVPTIPEKHSFMNYILGGNNTLHSKINLSIIEYRKRYLTDFLVEIIGNPVYRPLKHCELFIKFLDPSESNWDAVIHSPPMTLIPTSYLLANPINPTEAEGIRSLLPLPLVSQINAFKFQDTKAKDGEAYNVKFAQLEQRFHQSHRLVRELGTVSGKLDNLYERLIKNYIELGGNLNNFALTVESSSTTFRESVEAEDEANHNLSLVIEKFGSTIDKNFLHMEAFQYQQQLQLHEHMKISIGSKTQELLKLLNFVKLKQIQLMLTQKKYQGYADSKKQIESRVEQNERLQDALLRGSELSPSIAEAIQRYETSHRRGANGNGWFTVFGGKRASRPVDSGVHGDNSSTHSLVSTNSSEDQTEAHRKIKLLDDEMDSLKRLIQVIQADVNAVSEHVAVTLDEECTLIAQDWLRIMMRNSRNIQIMSEENLSAWQELKDEIGELL</sequence>
<keyword evidence="4" id="KW-0967">Endosome</keyword>
<feature type="region of interest" description="Disordered" evidence="8">
    <location>
        <begin position="1"/>
        <end position="82"/>
    </location>
</feature>
<dbReference type="GeneID" id="30146209"/>
<organism evidence="10 11">
    <name type="scientific">Babjeviella inositovora NRRL Y-12698</name>
    <dbReference type="NCBI Taxonomy" id="984486"/>
    <lineage>
        <taxon>Eukaryota</taxon>
        <taxon>Fungi</taxon>
        <taxon>Dikarya</taxon>
        <taxon>Ascomycota</taxon>
        <taxon>Saccharomycotina</taxon>
        <taxon>Pichiomycetes</taxon>
        <taxon>Serinales incertae sedis</taxon>
        <taxon>Babjeviella</taxon>
    </lineage>
</organism>
<dbReference type="RefSeq" id="XP_018986601.1">
    <property type="nucleotide sequence ID" value="XM_019128356.1"/>
</dbReference>
<evidence type="ECO:0000313" key="10">
    <source>
        <dbReference type="EMBL" id="ODQ81273.1"/>
    </source>
</evidence>
<evidence type="ECO:0000256" key="2">
    <source>
        <dbReference type="ARBA" id="ARBA00010883"/>
    </source>
</evidence>
<dbReference type="Proteomes" id="UP000094336">
    <property type="component" value="Unassembled WGS sequence"/>
</dbReference>
<evidence type="ECO:0000259" key="9">
    <source>
        <dbReference type="PROSITE" id="PS50195"/>
    </source>
</evidence>
<dbReference type="GO" id="GO:0010008">
    <property type="term" value="C:endosome membrane"/>
    <property type="evidence" value="ECO:0007669"/>
    <property type="project" value="UniProtKB-SubCell"/>
</dbReference>
<feature type="region of interest" description="Disordered" evidence="8">
    <location>
        <begin position="537"/>
        <end position="559"/>
    </location>
</feature>
<dbReference type="GO" id="GO:0042147">
    <property type="term" value="P:retrograde transport, endosome to Golgi"/>
    <property type="evidence" value="ECO:0007669"/>
    <property type="project" value="InterPro"/>
</dbReference>
<evidence type="ECO:0000313" key="11">
    <source>
        <dbReference type="Proteomes" id="UP000094336"/>
    </source>
</evidence>
<accession>A0A1E3QUA8</accession>
<proteinExistence type="inferred from homology"/>
<protein>
    <recommendedName>
        <fullName evidence="9">PX domain-containing protein</fullName>
    </recommendedName>
</protein>
<dbReference type="GO" id="GO:0035091">
    <property type="term" value="F:phosphatidylinositol binding"/>
    <property type="evidence" value="ECO:0007669"/>
    <property type="project" value="InterPro"/>
</dbReference>
<dbReference type="GO" id="GO:0005829">
    <property type="term" value="C:cytosol"/>
    <property type="evidence" value="ECO:0007669"/>
    <property type="project" value="GOC"/>
</dbReference>
<feature type="compositionally biased region" description="Polar residues" evidence="8">
    <location>
        <begin position="47"/>
        <end position="57"/>
    </location>
</feature>
<keyword evidence="5" id="KW-0653">Protein transport</keyword>
<keyword evidence="6" id="KW-0446">Lipid-binding</keyword>
<evidence type="ECO:0000256" key="7">
    <source>
        <dbReference type="ARBA" id="ARBA00023136"/>
    </source>
</evidence>
<reference evidence="11" key="1">
    <citation type="submission" date="2016-05" db="EMBL/GenBank/DDBJ databases">
        <title>Comparative genomics of biotechnologically important yeasts.</title>
        <authorList>
            <consortium name="DOE Joint Genome Institute"/>
            <person name="Riley R."/>
            <person name="Haridas S."/>
            <person name="Wolfe K.H."/>
            <person name="Lopes M.R."/>
            <person name="Hittinger C.T."/>
            <person name="Goker M."/>
            <person name="Salamov A."/>
            <person name="Wisecaver J."/>
            <person name="Long T.M."/>
            <person name="Aerts A.L."/>
            <person name="Barry K."/>
            <person name="Choi C."/>
            <person name="Clum A."/>
            <person name="Coughlan A.Y."/>
            <person name="Deshpande S."/>
            <person name="Douglass A.P."/>
            <person name="Hanson S.J."/>
            <person name="Klenk H.-P."/>
            <person name="Labutti K."/>
            <person name="Lapidus A."/>
            <person name="Lindquist E."/>
            <person name="Lipzen A."/>
            <person name="Meier-Kolthoff J.P."/>
            <person name="Ohm R.A."/>
            <person name="Otillar R.P."/>
            <person name="Pangilinan J."/>
            <person name="Peng Y."/>
            <person name="Rokas A."/>
            <person name="Rosa C.A."/>
            <person name="Scheuner C."/>
            <person name="Sibirny A.A."/>
            <person name="Slot J.C."/>
            <person name="Stielow J.B."/>
            <person name="Sun H."/>
            <person name="Kurtzman C.P."/>
            <person name="Blackwell M."/>
            <person name="Grigoriev I.V."/>
            <person name="Jeffries T.W."/>
        </authorList>
    </citation>
    <scope>NUCLEOTIDE SEQUENCE [LARGE SCALE GENOMIC DNA]</scope>
    <source>
        <strain evidence="11">NRRL Y-12698</strain>
    </source>
</reference>
<dbReference type="PROSITE" id="PS50195">
    <property type="entry name" value="PX"/>
    <property type="match status" value="1"/>
</dbReference>
<comment type="subcellular location">
    <subcellularLocation>
        <location evidence="1">Endosome membrane</location>
        <topology evidence="1">Peripheral membrane protein</topology>
    </subcellularLocation>
</comment>
<feature type="compositionally biased region" description="Acidic residues" evidence="8">
    <location>
        <begin position="58"/>
        <end position="68"/>
    </location>
</feature>
<dbReference type="SUPFAM" id="SSF64268">
    <property type="entry name" value="PX domain"/>
    <property type="match status" value="1"/>
</dbReference>
<dbReference type="InterPro" id="IPR001683">
    <property type="entry name" value="PX_dom"/>
</dbReference>
<dbReference type="InterPro" id="IPR044106">
    <property type="entry name" value="PX_Snx41/Atg20"/>
</dbReference>
<evidence type="ECO:0000256" key="6">
    <source>
        <dbReference type="ARBA" id="ARBA00023121"/>
    </source>
</evidence>
<dbReference type="InterPro" id="IPR051079">
    <property type="entry name" value="Sorting_Nexin_Autophagy"/>
</dbReference>
<evidence type="ECO:0000256" key="4">
    <source>
        <dbReference type="ARBA" id="ARBA00022753"/>
    </source>
</evidence>
<dbReference type="GO" id="GO:0015031">
    <property type="term" value="P:protein transport"/>
    <property type="evidence" value="ECO:0007669"/>
    <property type="project" value="UniProtKB-KW"/>
</dbReference>
<dbReference type="STRING" id="984486.A0A1E3QUA8"/>
<comment type="similarity">
    <text evidence="2">Belongs to the sorting nexin family.</text>
</comment>
<keyword evidence="11" id="KW-1185">Reference proteome</keyword>
<feature type="compositionally biased region" description="Low complexity" evidence="8">
    <location>
        <begin position="546"/>
        <end position="558"/>
    </location>
</feature>
<dbReference type="SMART" id="SM00312">
    <property type="entry name" value="PX"/>
    <property type="match status" value="1"/>
</dbReference>
<feature type="domain" description="PX" evidence="9">
    <location>
        <begin position="149"/>
        <end position="274"/>
    </location>
</feature>
<keyword evidence="3" id="KW-0813">Transport</keyword>